<feature type="compositionally biased region" description="Polar residues" evidence="2">
    <location>
        <begin position="11"/>
        <end position="35"/>
    </location>
</feature>
<comment type="caution">
    <text evidence="3">The sequence shown here is derived from an EMBL/GenBank/DDBJ whole genome shotgun (WGS) entry which is preliminary data.</text>
</comment>
<gene>
    <name evidence="3" type="ORF">HF086_001451</name>
</gene>
<sequence>MNPICTPPKGLSSSDTNLNRPITASTPAPNITMRSNSKRVRLEDDDECSTFDIFREEMKEMLSTWMKQQDKKLEKLDKGLAKLDNLEKGLCDIKIGIKSCTDEIEKSLEELSAQVKDLDKRLTA</sequence>
<name>A0A922SFE0_SPOEX</name>
<reference evidence="3" key="1">
    <citation type="journal article" date="2021" name="G3 (Bethesda)">
        <title>Genome and transcriptome analysis of the beet armyworm Spodoptera exigua reveals targets for pest control. .</title>
        <authorList>
            <person name="Simon S."/>
            <person name="Breeschoten T."/>
            <person name="Jansen H.J."/>
            <person name="Dirks R.P."/>
            <person name="Schranz M.E."/>
            <person name="Ros V.I.D."/>
        </authorList>
    </citation>
    <scope>NUCLEOTIDE SEQUENCE</scope>
    <source>
        <strain evidence="3">TB_SE_WUR_2020</strain>
    </source>
</reference>
<dbReference type="AlphaFoldDB" id="A0A922SFE0"/>
<organism evidence="3 4">
    <name type="scientific">Spodoptera exigua</name>
    <name type="common">Beet armyworm</name>
    <name type="synonym">Noctua fulgens</name>
    <dbReference type="NCBI Taxonomy" id="7107"/>
    <lineage>
        <taxon>Eukaryota</taxon>
        <taxon>Metazoa</taxon>
        <taxon>Ecdysozoa</taxon>
        <taxon>Arthropoda</taxon>
        <taxon>Hexapoda</taxon>
        <taxon>Insecta</taxon>
        <taxon>Pterygota</taxon>
        <taxon>Neoptera</taxon>
        <taxon>Endopterygota</taxon>
        <taxon>Lepidoptera</taxon>
        <taxon>Glossata</taxon>
        <taxon>Ditrysia</taxon>
        <taxon>Noctuoidea</taxon>
        <taxon>Noctuidae</taxon>
        <taxon>Amphipyrinae</taxon>
        <taxon>Spodoptera</taxon>
    </lineage>
</organism>
<proteinExistence type="predicted"/>
<evidence type="ECO:0000256" key="2">
    <source>
        <dbReference type="SAM" id="MobiDB-lite"/>
    </source>
</evidence>
<feature type="region of interest" description="Disordered" evidence="2">
    <location>
        <begin position="1"/>
        <end position="39"/>
    </location>
</feature>
<evidence type="ECO:0000313" key="4">
    <source>
        <dbReference type="Proteomes" id="UP000814243"/>
    </source>
</evidence>
<dbReference type="EMBL" id="JACEFF010000538">
    <property type="protein sequence ID" value="KAH9635660.1"/>
    <property type="molecule type" value="Genomic_DNA"/>
</dbReference>
<accession>A0A922SFE0</accession>
<dbReference type="Proteomes" id="UP000814243">
    <property type="component" value="Unassembled WGS sequence"/>
</dbReference>
<feature type="coiled-coil region" evidence="1">
    <location>
        <begin position="66"/>
        <end position="121"/>
    </location>
</feature>
<protein>
    <submittedName>
        <fullName evidence="3">Uncharacterized protein</fullName>
    </submittedName>
</protein>
<keyword evidence="1" id="KW-0175">Coiled coil</keyword>
<evidence type="ECO:0000313" key="3">
    <source>
        <dbReference type="EMBL" id="KAH9635660.1"/>
    </source>
</evidence>
<evidence type="ECO:0000256" key="1">
    <source>
        <dbReference type="SAM" id="Coils"/>
    </source>
</evidence>